<protein>
    <submittedName>
        <fullName evidence="3">GIY-YIG nuclease family protein</fullName>
    </submittedName>
</protein>
<reference evidence="3 4" key="1">
    <citation type="submission" date="2019-09" db="EMBL/GenBank/DDBJ databases">
        <title>Isolation and complete genome sequencing of Methylocystis species.</title>
        <authorList>
            <person name="Rumah B.L."/>
            <person name="Stead C.E."/>
            <person name="Stevens B.C."/>
            <person name="Minton N.P."/>
            <person name="Grosse-Honebrink A."/>
            <person name="Zhang Y."/>
        </authorList>
    </citation>
    <scope>NUCLEOTIDE SEQUENCE [LARGE SCALE GENOMIC DNA]</scope>
    <source>
        <strain evidence="3 4">BRCS2</strain>
    </source>
</reference>
<dbReference type="EMBL" id="CP044331">
    <property type="protein sequence ID" value="QGM97699.1"/>
    <property type="molecule type" value="Genomic_DNA"/>
</dbReference>
<feature type="region of interest" description="Disordered" evidence="1">
    <location>
        <begin position="243"/>
        <end position="265"/>
    </location>
</feature>
<sequence length="398" mass="45251">MPDMDDDQLLAALELPAEERKAGAYSPLQERVIAGFEDIVRFAKENGRCPSHGEDRDIFERLYAVRLDRLREQAEFHDLLVPLDEFGLLSGGMDGDQAHEPEDDEALLAELEIEEQPDSITTLKHVRPHAEINAADEVARRTPCPDFDAFKPLFGRMRTDLEVGARRTRPFQRDAEIKQGDFFILGGQMAYVAEIGEEFRTDQDRRNARMRVVYDNGTESRGLMRSFQRALYKDEAGRRITEPEAGPLFDAGEDDPPELPSGDESGTIYVLRSRSRDPRIAANRAVLHKIGVTGNDLPKRLAGAERDPTFLLAGVEVMATYRLYQINRSKLERLVHRFFSAARLDLELKDRFGNPVRPQEWFLVPLPVIDEAVRRIEDRSIVDYKYDVESASLRPIGA</sequence>
<evidence type="ECO:0000313" key="3">
    <source>
        <dbReference type="EMBL" id="QGM97699.1"/>
    </source>
</evidence>
<evidence type="ECO:0000313" key="4">
    <source>
        <dbReference type="Proteomes" id="UP000422569"/>
    </source>
</evidence>
<dbReference type="KEGG" id="mpar:F7D14_09620"/>
<keyword evidence="4" id="KW-1185">Reference proteome</keyword>
<name>A0A6B8M7V6_9HYPH</name>
<evidence type="ECO:0000256" key="1">
    <source>
        <dbReference type="SAM" id="MobiDB-lite"/>
    </source>
</evidence>
<dbReference type="Pfam" id="PF13455">
    <property type="entry name" value="MUG113"/>
    <property type="match status" value="1"/>
</dbReference>
<proteinExistence type="predicted"/>
<accession>A0A6B8M7V6</accession>
<feature type="domain" description="Bacteriophage T5 Orf172 DNA-binding" evidence="2">
    <location>
        <begin position="282"/>
        <end position="376"/>
    </location>
</feature>
<dbReference type="RefSeq" id="WP_016917750.1">
    <property type="nucleotide sequence ID" value="NZ_CP044331.1"/>
</dbReference>
<dbReference type="Proteomes" id="UP000422569">
    <property type="component" value="Chromosome"/>
</dbReference>
<gene>
    <name evidence="3" type="ORF">F7D14_09620</name>
</gene>
<organism evidence="3 4">
    <name type="scientific">Methylocystis parvus</name>
    <dbReference type="NCBI Taxonomy" id="134"/>
    <lineage>
        <taxon>Bacteria</taxon>
        <taxon>Pseudomonadati</taxon>
        <taxon>Pseudomonadota</taxon>
        <taxon>Alphaproteobacteria</taxon>
        <taxon>Hyphomicrobiales</taxon>
        <taxon>Methylocystaceae</taxon>
        <taxon>Methylocystis</taxon>
    </lineage>
</organism>
<dbReference type="SMART" id="SM00974">
    <property type="entry name" value="T5orf172"/>
    <property type="match status" value="1"/>
</dbReference>
<dbReference type="AlphaFoldDB" id="A0A6B8M7V6"/>
<dbReference type="InterPro" id="IPR018306">
    <property type="entry name" value="Phage_T5_Orf172_DNA-bd"/>
</dbReference>
<evidence type="ECO:0000259" key="2">
    <source>
        <dbReference type="SMART" id="SM00974"/>
    </source>
</evidence>